<keyword evidence="4" id="KW-1185">Reference proteome</keyword>
<gene>
    <name evidence="3" type="ORF">SAMN06295933_3489</name>
</gene>
<dbReference type="GO" id="GO:0016831">
    <property type="term" value="F:carboxy-lyase activity"/>
    <property type="evidence" value="ECO:0007669"/>
    <property type="project" value="InterPro"/>
</dbReference>
<evidence type="ECO:0000259" key="2">
    <source>
        <dbReference type="Pfam" id="PF04909"/>
    </source>
</evidence>
<dbReference type="EMBL" id="FWZU01000008">
    <property type="protein sequence ID" value="SMF42746.1"/>
    <property type="molecule type" value="Genomic_DNA"/>
</dbReference>
<dbReference type="GO" id="GO:0019748">
    <property type="term" value="P:secondary metabolic process"/>
    <property type="evidence" value="ECO:0007669"/>
    <property type="project" value="TreeGrafter"/>
</dbReference>
<name>A0A1X7EYW9_9BACT</name>
<dbReference type="SUPFAM" id="SSF51556">
    <property type="entry name" value="Metallo-dependent hydrolases"/>
    <property type="match status" value="1"/>
</dbReference>
<dbReference type="InterPro" id="IPR032466">
    <property type="entry name" value="Metal_Hydrolase"/>
</dbReference>
<feature type="domain" description="Amidohydrolase-related" evidence="2">
    <location>
        <begin position="103"/>
        <end position="338"/>
    </location>
</feature>
<sequence>MIIYNCHLHTFTIDHVPPRFIGIDLTLLQKNSFVRKILQSLLRITIPHKNKDLFDRYATFLSTAGEKTQHQVFLKVRECYPPETKFVILPMDMEFMGAGKPSKSIEQQHDELAKLRDSFPNQIIPFAAIDPRRPDVLSMLKDLVEKKQFKGIKLYPPLGYFPYDERLNPIYEFAETKNIPIIAHCASATVHSRDLGKEECSNYANPDHYKSILKKYKDLKICLAHFGGEAAWKDYLENPSLTSSANTNWMAKIMAMIGSGEYENLYTDISYSIFNFKENAKILKVLLENEKLRTKVLFGSDFYLSTQKGFPEKKLSLFLRSTLGEDKFWQIANTNPLNFL</sequence>
<evidence type="ECO:0000313" key="3">
    <source>
        <dbReference type="EMBL" id="SMF42746.1"/>
    </source>
</evidence>
<dbReference type="AlphaFoldDB" id="A0A1X7EYW9"/>
<proteinExistence type="predicted"/>
<evidence type="ECO:0000256" key="1">
    <source>
        <dbReference type="ARBA" id="ARBA00023239"/>
    </source>
</evidence>
<dbReference type="InterPro" id="IPR006680">
    <property type="entry name" value="Amidohydro-rel"/>
</dbReference>
<dbReference type="InterPro" id="IPR032465">
    <property type="entry name" value="ACMSD"/>
</dbReference>
<evidence type="ECO:0000313" key="4">
    <source>
        <dbReference type="Proteomes" id="UP000192906"/>
    </source>
</evidence>
<dbReference type="GO" id="GO:0016787">
    <property type="term" value="F:hydrolase activity"/>
    <property type="evidence" value="ECO:0007669"/>
    <property type="project" value="UniProtKB-KW"/>
</dbReference>
<dbReference type="Gene3D" id="3.20.20.140">
    <property type="entry name" value="Metal-dependent hydrolases"/>
    <property type="match status" value="1"/>
</dbReference>
<dbReference type="Pfam" id="PF04909">
    <property type="entry name" value="Amidohydro_2"/>
    <property type="match status" value="1"/>
</dbReference>
<dbReference type="GO" id="GO:0005737">
    <property type="term" value="C:cytoplasm"/>
    <property type="evidence" value="ECO:0007669"/>
    <property type="project" value="TreeGrafter"/>
</dbReference>
<organism evidence="3 4">
    <name type="scientific">Desulfovibrio gilichinskyi</name>
    <dbReference type="NCBI Taxonomy" id="1519643"/>
    <lineage>
        <taxon>Bacteria</taxon>
        <taxon>Pseudomonadati</taxon>
        <taxon>Thermodesulfobacteriota</taxon>
        <taxon>Desulfovibrionia</taxon>
        <taxon>Desulfovibrionales</taxon>
        <taxon>Desulfovibrionaceae</taxon>
        <taxon>Desulfovibrio</taxon>
    </lineage>
</organism>
<dbReference type="RefSeq" id="WP_170921463.1">
    <property type="nucleotide sequence ID" value="NZ_FWZU01000008.1"/>
</dbReference>
<dbReference type="Proteomes" id="UP000192906">
    <property type="component" value="Unassembled WGS sequence"/>
</dbReference>
<accession>A0A1X7EYW9</accession>
<keyword evidence="3" id="KW-0378">Hydrolase</keyword>
<protein>
    <submittedName>
        <fullName evidence="3">Amidohydrolase</fullName>
    </submittedName>
</protein>
<keyword evidence="1" id="KW-0456">Lyase</keyword>
<dbReference type="PANTHER" id="PTHR21240">
    <property type="entry name" value="2-AMINO-3-CARBOXYLMUCONATE-6-SEMIALDEHYDE DECARBOXYLASE"/>
    <property type="match status" value="1"/>
</dbReference>
<dbReference type="STRING" id="1519643.SAMN06295933_3489"/>
<reference evidence="4" key="1">
    <citation type="submission" date="2017-04" db="EMBL/GenBank/DDBJ databases">
        <authorList>
            <person name="Varghese N."/>
            <person name="Submissions S."/>
        </authorList>
    </citation>
    <scope>NUCLEOTIDE SEQUENCE [LARGE SCALE GENOMIC DNA]</scope>
    <source>
        <strain evidence="4">K3S</strain>
    </source>
</reference>
<dbReference type="PANTHER" id="PTHR21240:SF28">
    <property type="entry name" value="ISO-OROTATE DECARBOXYLASE (EUROFUNG)"/>
    <property type="match status" value="1"/>
</dbReference>